<dbReference type="Proteomes" id="UP001620645">
    <property type="component" value="Unassembled WGS sequence"/>
</dbReference>
<accession>A0ABD2J344</accession>
<organism evidence="1 2">
    <name type="scientific">Heterodera schachtii</name>
    <name type="common">Sugarbeet cyst nematode worm</name>
    <name type="synonym">Tylenchus schachtii</name>
    <dbReference type="NCBI Taxonomy" id="97005"/>
    <lineage>
        <taxon>Eukaryota</taxon>
        <taxon>Metazoa</taxon>
        <taxon>Ecdysozoa</taxon>
        <taxon>Nematoda</taxon>
        <taxon>Chromadorea</taxon>
        <taxon>Rhabditida</taxon>
        <taxon>Tylenchina</taxon>
        <taxon>Tylenchomorpha</taxon>
        <taxon>Tylenchoidea</taxon>
        <taxon>Heteroderidae</taxon>
        <taxon>Heteroderinae</taxon>
        <taxon>Heterodera</taxon>
    </lineage>
</organism>
<comment type="caution">
    <text evidence="1">The sequence shown here is derived from an EMBL/GenBank/DDBJ whole genome shotgun (WGS) entry which is preliminary data.</text>
</comment>
<sequence length="112" mass="12725">MKKVVIQQIDDAEKIVNENEHKGLENFCNALEERIGIIMNVLNNEWSGVPKLVDVAFPEREILQRFYPHQLESDLDVNSKAGSLSLGVVCPHPTPICYCHWPQGNVHYSGRI</sequence>
<reference evidence="1 2" key="1">
    <citation type="submission" date="2024-10" db="EMBL/GenBank/DDBJ databases">
        <authorList>
            <person name="Kim D."/>
        </authorList>
    </citation>
    <scope>NUCLEOTIDE SEQUENCE [LARGE SCALE GENOMIC DNA]</scope>
    <source>
        <strain evidence="1">Taebaek</strain>
    </source>
</reference>
<evidence type="ECO:0000313" key="2">
    <source>
        <dbReference type="Proteomes" id="UP001620645"/>
    </source>
</evidence>
<dbReference type="AlphaFoldDB" id="A0ABD2J344"/>
<evidence type="ECO:0000313" key="1">
    <source>
        <dbReference type="EMBL" id="KAL3086001.1"/>
    </source>
</evidence>
<keyword evidence="2" id="KW-1185">Reference proteome</keyword>
<protein>
    <submittedName>
        <fullName evidence="1">Uncharacterized protein</fullName>
    </submittedName>
</protein>
<gene>
    <name evidence="1" type="ORF">niasHS_009043</name>
</gene>
<proteinExistence type="predicted"/>
<name>A0ABD2J344_HETSC</name>
<dbReference type="EMBL" id="JBICCN010000219">
    <property type="protein sequence ID" value="KAL3086001.1"/>
    <property type="molecule type" value="Genomic_DNA"/>
</dbReference>